<protein>
    <recommendedName>
        <fullName evidence="1">SnoaL-like domain-containing protein</fullName>
    </recommendedName>
</protein>
<dbReference type="Proteomes" id="UP000001660">
    <property type="component" value="Chromosome"/>
</dbReference>
<proteinExistence type="predicted"/>
<feature type="domain" description="SnoaL-like" evidence="1">
    <location>
        <begin position="20"/>
        <end position="105"/>
    </location>
</feature>
<dbReference type="STRING" id="330214.NIDE0208"/>
<dbReference type="HOGENOM" id="CLU_122429_0_0_0"/>
<dbReference type="Pfam" id="PF12680">
    <property type="entry name" value="SnoaL_2"/>
    <property type="match status" value="1"/>
</dbReference>
<dbReference type="InterPro" id="IPR032710">
    <property type="entry name" value="NTF2-like_dom_sf"/>
</dbReference>
<organism evidence="2 3">
    <name type="scientific">Nitrospira defluvii</name>
    <dbReference type="NCBI Taxonomy" id="330214"/>
    <lineage>
        <taxon>Bacteria</taxon>
        <taxon>Pseudomonadati</taxon>
        <taxon>Nitrospirota</taxon>
        <taxon>Nitrospiria</taxon>
        <taxon>Nitrospirales</taxon>
        <taxon>Nitrospiraceae</taxon>
        <taxon>Nitrospira</taxon>
    </lineage>
</organism>
<name>D8P9T2_9BACT</name>
<evidence type="ECO:0000313" key="2">
    <source>
        <dbReference type="EMBL" id="CBK39991.1"/>
    </source>
</evidence>
<dbReference type="KEGG" id="nde:NIDE0208"/>
<gene>
    <name evidence="2" type="ORF">NIDE0208</name>
</gene>
<keyword evidence="3" id="KW-1185">Reference proteome</keyword>
<sequence length="138" mass="15804">MQPVVERFKQIYGGLTIRSLGLLDELYSDDVEFQDPFHRIAGLPALRRYMAALYAQVEACSFRFEDDVRQGNCAVLTWTMQLNHPRLNAGAVVTVPGSTLIRFRDTVFYHRDYFDAGAMVYEQLPLIGMLIRTIKGRV</sequence>
<evidence type="ECO:0000313" key="3">
    <source>
        <dbReference type="Proteomes" id="UP000001660"/>
    </source>
</evidence>
<dbReference type="EMBL" id="FP929003">
    <property type="protein sequence ID" value="CBK39991.1"/>
    <property type="molecule type" value="Genomic_DNA"/>
</dbReference>
<reference evidence="2 3" key="1">
    <citation type="journal article" date="2010" name="Proc. Natl. Acad. Sci. U.S.A.">
        <title>A Nitrospira metagenome illuminates the physiology and evolution of globally important nitrite-oxidizing bacteria.</title>
        <authorList>
            <person name="Lucker S."/>
            <person name="Wagner M."/>
            <person name="Maixner F."/>
            <person name="Pelletier E."/>
            <person name="Koch H."/>
            <person name="Vacherie B."/>
            <person name="Rattei T."/>
            <person name="Sinninghe Damste J."/>
            <person name="Spieck E."/>
            <person name="Le Paslier D."/>
            <person name="Daims H."/>
        </authorList>
    </citation>
    <scope>NUCLEOTIDE SEQUENCE [LARGE SCALE GENOMIC DNA]</scope>
</reference>
<accession>D8P9T2</accession>
<dbReference type="SUPFAM" id="SSF54427">
    <property type="entry name" value="NTF2-like"/>
    <property type="match status" value="1"/>
</dbReference>
<dbReference type="eggNOG" id="COG3631">
    <property type="taxonomic scope" value="Bacteria"/>
</dbReference>
<dbReference type="InterPro" id="IPR037401">
    <property type="entry name" value="SnoaL-like"/>
</dbReference>
<evidence type="ECO:0000259" key="1">
    <source>
        <dbReference type="Pfam" id="PF12680"/>
    </source>
</evidence>
<dbReference type="AlphaFoldDB" id="D8P9T2"/>
<dbReference type="OrthoDB" id="1115105at2"/>
<dbReference type="Gene3D" id="3.10.450.50">
    <property type="match status" value="1"/>
</dbReference>